<evidence type="ECO:0000313" key="2">
    <source>
        <dbReference type="Proteomes" id="UP000033636"/>
    </source>
</evidence>
<organism evidence="1 2">
    <name type="scientific">Thermoproteus sp. AZ2</name>
    <dbReference type="NCBI Taxonomy" id="1609232"/>
    <lineage>
        <taxon>Archaea</taxon>
        <taxon>Thermoproteota</taxon>
        <taxon>Thermoprotei</taxon>
        <taxon>Thermoproteales</taxon>
        <taxon>Thermoproteaceae</taxon>
        <taxon>Thermoproteus</taxon>
    </lineage>
</organism>
<reference evidence="1" key="1">
    <citation type="submission" date="2024-07" db="EMBL/GenBank/DDBJ databases">
        <title>Metagenome and Metagenome-Assembled Genomes of Archaea from a hot spring from the geothermal field of Los Azufres, Mexico.</title>
        <authorList>
            <person name="Marin-Paredes R."/>
            <person name="Martinez-Romero E."/>
            <person name="Servin-Garciduenas L.E."/>
        </authorList>
    </citation>
    <scope>NUCLEOTIDE SEQUENCE</scope>
</reference>
<proteinExistence type="predicted"/>
<comment type="caution">
    <text evidence="1">The sequence shown here is derived from an EMBL/GenBank/DDBJ whole genome shotgun (WGS) entry which is preliminary data.</text>
</comment>
<accession>A0ACC6V395</accession>
<sequence>MARGNRRLILIRGLEPGSAYLAYLFSKAGERVVIQTADPSDVYLYDVPPAPLFLRAKLLSDVMLVEFAETADPKSFDVVVDSCDIVGVEEVVKAYGGREVVAVEGDPWLSATLSLYRGLPLPDFVDLPLQKTSTYSAISLRYLRYSGGAYSLCEAADGLSGKGYTPLRALERLYLAADVFKAVEGLGATAKPIRLEYAVGKDVFYMAVGAEPRGKASKINLEDISITAYGEGGALTYLFLRGRAQRFEWALAVYNSLRLDPLSFLYDVGLSRGPLNVAGSSHLLRALRRGEKI</sequence>
<dbReference type="EMBL" id="JZWT02000044">
    <property type="protein sequence ID" value="MFB6491529.1"/>
    <property type="molecule type" value="Genomic_DNA"/>
</dbReference>
<gene>
    <name evidence="1" type="ORF">TU35_009935</name>
</gene>
<evidence type="ECO:0000313" key="1">
    <source>
        <dbReference type="EMBL" id="MFB6491529.1"/>
    </source>
</evidence>
<protein>
    <submittedName>
        <fullName evidence="1">Uncharacterized protein</fullName>
    </submittedName>
</protein>
<name>A0ACC6V395_9CREN</name>
<dbReference type="Proteomes" id="UP000033636">
    <property type="component" value="Unassembled WGS sequence"/>
</dbReference>